<gene>
    <name evidence="2" type="ORF">CLODIP_2_CD15886</name>
</gene>
<name>A0A8S1BQ34_9INSE</name>
<protein>
    <recommendedName>
        <fullName evidence="1">CHK kinase-like domain-containing protein</fullName>
    </recommendedName>
</protein>
<dbReference type="PANTHER" id="PTHR11012:SF56">
    <property type="entry name" value="CHK KINASE-LIKE DOMAIN-CONTAINING PROTEIN-RELATED"/>
    <property type="match status" value="1"/>
</dbReference>
<keyword evidence="3" id="KW-1185">Reference proteome</keyword>
<organism evidence="2 3">
    <name type="scientific">Cloeon dipterum</name>
    <dbReference type="NCBI Taxonomy" id="197152"/>
    <lineage>
        <taxon>Eukaryota</taxon>
        <taxon>Metazoa</taxon>
        <taxon>Ecdysozoa</taxon>
        <taxon>Arthropoda</taxon>
        <taxon>Hexapoda</taxon>
        <taxon>Insecta</taxon>
        <taxon>Pterygota</taxon>
        <taxon>Palaeoptera</taxon>
        <taxon>Ephemeroptera</taxon>
        <taxon>Pisciforma</taxon>
        <taxon>Baetidae</taxon>
        <taxon>Cloeon</taxon>
    </lineage>
</organism>
<dbReference type="EMBL" id="CADEPI010000006">
    <property type="protein sequence ID" value="CAB3361504.1"/>
    <property type="molecule type" value="Genomic_DNA"/>
</dbReference>
<feature type="domain" description="CHK kinase-like" evidence="1">
    <location>
        <begin position="122"/>
        <end position="325"/>
    </location>
</feature>
<evidence type="ECO:0000313" key="2">
    <source>
        <dbReference type="EMBL" id="CAB3361504.1"/>
    </source>
</evidence>
<evidence type="ECO:0000259" key="1">
    <source>
        <dbReference type="SMART" id="SM00587"/>
    </source>
</evidence>
<sequence>MSSDDKKSLVHPGDLLAAVRTRFGPDARIIDYQVVQGTETIQGFASLMLRAKVKVEDGDQKREINFMVKRTPVVALHAEMLASMGNVVEREGIFFDTLLPILEERSPSLPVVKALVCHKDALIMEDLCDKGFKTVAKDFGEMGRGALTLPIARMSFRQLAKLHAASLDIDWKQVAPPGFFAQDILMEGKAAEQFGEHFGKTIEMVIIPILRKIKPDLPGLEKYVEFLRSKTMFDNMIPFTKYDEANGPNLLLHADFHLNNTMFKLSEDGTPQDMRFIDFQILRYAPPYTDLVNFLYTGTNNSFRVQHEKDLIRIYIEAFNAAANRTPDLLDFDTFYTGYDNARYYGVVFALGAKPMLLMSQLNPDAGGEVTEEIMEAMQNTDLSAPAMAFFDNDPVFKQEMEELIEHTIEVFKRYVSIE</sequence>
<reference evidence="2 3" key="1">
    <citation type="submission" date="2020-04" db="EMBL/GenBank/DDBJ databases">
        <authorList>
            <person name="Alioto T."/>
            <person name="Alioto T."/>
            <person name="Gomez Garrido J."/>
        </authorList>
    </citation>
    <scope>NUCLEOTIDE SEQUENCE [LARGE SCALE GENOMIC DNA]</scope>
</reference>
<accession>A0A8S1BQ34</accession>
<dbReference type="InterPro" id="IPR015897">
    <property type="entry name" value="CHK_kinase-like"/>
</dbReference>
<dbReference type="InterPro" id="IPR004119">
    <property type="entry name" value="EcKL"/>
</dbReference>
<dbReference type="SMART" id="SM00587">
    <property type="entry name" value="CHK"/>
    <property type="match status" value="1"/>
</dbReference>
<proteinExistence type="predicted"/>
<comment type="caution">
    <text evidence="2">The sequence shown here is derived from an EMBL/GenBank/DDBJ whole genome shotgun (WGS) entry which is preliminary data.</text>
</comment>
<dbReference type="AlphaFoldDB" id="A0A8S1BQ34"/>
<dbReference type="SUPFAM" id="SSF56112">
    <property type="entry name" value="Protein kinase-like (PK-like)"/>
    <property type="match status" value="1"/>
</dbReference>
<evidence type="ECO:0000313" key="3">
    <source>
        <dbReference type="Proteomes" id="UP000494165"/>
    </source>
</evidence>
<dbReference type="InterPro" id="IPR011009">
    <property type="entry name" value="Kinase-like_dom_sf"/>
</dbReference>
<dbReference type="Gene3D" id="3.90.1200.10">
    <property type="match status" value="1"/>
</dbReference>
<dbReference type="Pfam" id="PF02958">
    <property type="entry name" value="EcKL"/>
    <property type="match status" value="1"/>
</dbReference>
<dbReference type="Proteomes" id="UP000494165">
    <property type="component" value="Unassembled WGS sequence"/>
</dbReference>
<dbReference type="OrthoDB" id="8250698at2759"/>
<dbReference type="PANTHER" id="PTHR11012">
    <property type="entry name" value="PROTEIN KINASE-LIKE DOMAIN-CONTAINING"/>
    <property type="match status" value="1"/>
</dbReference>